<dbReference type="Proteomes" id="UP000001949">
    <property type="component" value="Unassembled WGS sequence"/>
</dbReference>
<evidence type="ECO:0000256" key="2">
    <source>
        <dbReference type="SAM" id="SignalP"/>
    </source>
</evidence>
<feature type="compositionally biased region" description="Acidic residues" evidence="1">
    <location>
        <begin position="311"/>
        <end position="320"/>
    </location>
</feature>
<evidence type="ECO:0008006" key="5">
    <source>
        <dbReference type="Google" id="ProtNLM"/>
    </source>
</evidence>
<evidence type="ECO:0000313" key="4">
    <source>
        <dbReference type="Proteomes" id="UP000001949"/>
    </source>
</evidence>
<protein>
    <recommendedName>
        <fullName evidence="5">Theileria-specific sub-telomeric protein, SVSP family</fullName>
    </recommendedName>
</protein>
<keyword evidence="4" id="KW-1185">Reference proteome</keyword>
<dbReference type="RefSeq" id="XP_763008.1">
    <property type="nucleotide sequence ID" value="XM_757915.1"/>
</dbReference>
<reference evidence="3 4" key="1">
    <citation type="journal article" date="2005" name="Science">
        <title>Genome sequence of Theileria parva, a bovine pathogen that transforms lymphocytes.</title>
        <authorList>
            <person name="Gardner M.J."/>
            <person name="Bishop R."/>
            <person name="Shah T."/>
            <person name="de Villiers E.P."/>
            <person name="Carlton J.M."/>
            <person name="Hall N."/>
            <person name="Ren Q."/>
            <person name="Paulsen I.T."/>
            <person name="Pain A."/>
            <person name="Berriman M."/>
            <person name="Wilson R.J.M."/>
            <person name="Sato S."/>
            <person name="Ralph S.A."/>
            <person name="Mann D.J."/>
            <person name="Xiong Z."/>
            <person name="Shallom S.J."/>
            <person name="Weidman J."/>
            <person name="Jiang L."/>
            <person name="Lynn J."/>
            <person name="Weaver B."/>
            <person name="Shoaibi A."/>
            <person name="Domingo A.R."/>
            <person name="Wasawo D."/>
            <person name="Crabtree J."/>
            <person name="Wortman J.R."/>
            <person name="Haas B."/>
            <person name="Angiuoli S.V."/>
            <person name="Creasy T.H."/>
            <person name="Lu C."/>
            <person name="Suh B."/>
            <person name="Silva J.C."/>
            <person name="Utterback T.R."/>
            <person name="Feldblyum T.V."/>
            <person name="Pertea M."/>
            <person name="Allen J."/>
            <person name="Nierman W.C."/>
            <person name="Taracha E.L.N."/>
            <person name="Salzberg S.L."/>
            <person name="White O.R."/>
            <person name="Fitzhugh H.A."/>
            <person name="Morzaria S."/>
            <person name="Venter J.C."/>
            <person name="Fraser C.M."/>
            <person name="Nene V."/>
        </authorList>
    </citation>
    <scope>NUCLEOTIDE SEQUENCE [LARGE SCALE GENOMIC DNA]</scope>
    <source>
        <strain evidence="3 4">Muguga</strain>
    </source>
</reference>
<organism evidence="3 4">
    <name type="scientific">Theileria parva</name>
    <name type="common">East coast fever infection agent</name>
    <dbReference type="NCBI Taxonomy" id="5875"/>
    <lineage>
        <taxon>Eukaryota</taxon>
        <taxon>Sar</taxon>
        <taxon>Alveolata</taxon>
        <taxon>Apicomplexa</taxon>
        <taxon>Aconoidasida</taxon>
        <taxon>Piroplasmida</taxon>
        <taxon>Theileriidae</taxon>
        <taxon>Theileria</taxon>
    </lineage>
</organism>
<comment type="caution">
    <text evidence="3">The sequence shown here is derived from an EMBL/GenBank/DDBJ whole genome shotgun (WGS) entry which is preliminary data.</text>
</comment>
<sequence>MYKHIAYNFVLIFIIIQCVNSQDNVPDQPADDDDNFDVLDLDKIIEERLSRFDDPQYQPQYQQLQESQYPTQPQTQPQSQTQPQYYPGYQPETDQYQQEYQYYPGYQPESLEYQPEQYGQYQPYETQIQTQEQQYYVPPTSQPQPQVTQESQYQYYLPETTDPYGYQQPYETQTLYDIGQQPITETQPQVTQYQPVHHPFTYSDDTYGTQVTQALPQVTQPTQQPQYQYYQPTHTQTEVTQPPQTQSQTVEEDDNFCVTEHDQPVQEPSETETGFTYGQTQPTTQEPTQQSIEPQKEARKRTRTRSTSGDQGEEEDGEELVEVHPLISSEKSVHIKFYKRNNLGMLVEMCRKDYVVTFADSHKRKYRFKTNLEQIECNNEIIYVHTSGTPYCFSLSHSIRTDIIIITNIQGFVLIKKNYGKWTRTDFTIPDYVKMFTQDIGGNELLLTIDHYIIDLTSFGSFKYTFLPGIKCTKIIVKDMVAWKKSNKDDGFPEIIYVTPKLTVILNFEKYTKTFERRVNTYQLLRKRLNLKRPKYS</sequence>
<feature type="chain" id="PRO_5004241014" description="Theileria-specific sub-telomeric protein, SVSP family" evidence="2">
    <location>
        <begin position="22"/>
        <end position="537"/>
    </location>
</feature>
<feature type="compositionally biased region" description="Low complexity" evidence="1">
    <location>
        <begin position="279"/>
        <end position="293"/>
    </location>
</feature>
<name>Q4MYF7_THEPA</name>
<gene>
    <name evidence="3" type="ordered locus">TP03_0883</name>
</gene>
<dbReference type="AlphaFoldDB" id="Q4MYF7"/>
<dbReference type="GeneID" id="3499820"/>
<feature type="signal peptide" evidence="2">
    <location>
        <begin position="1"/>
        <end position="21"/>
    </location>
</feature>
<dbReference type="InParanoid" id="Q4MYF7"/>
<dbReference type="VEuPathDB" id="PiroplasmaDB:TpMuguga_03g00883"/>
<dbReference type="EMBL" id="AAGK01000006">
    <property type="protein sequence ID" value="EAN30725.1"/>
    <property type="molecule type" value="Genomic_DNA"/>
</dbReference>
<feature type="region of interest" description="Disordered" evidence="1">
    <location>
        <begin position="261"/>
        <end position="321"/>
    </location>
</feature>
<keyword evidence="2" id="KW-0732">Signal</keyword>
<evidence type="ECO:0000313" key="3">
    <source>
        <dbReference type="EMBL" id="EAN30725.1"/>
    </source>
</evidence>
<feature type="region of interest" description="Disordered" evidence="1">
    <location>
        <begin position="64"/>
        <end position="91"/>
    </location>
</feature>
<proteinExistence type="predicted"/>
<feature type="compositionally biased region" description="Polar residues" evidence="1">
    <location>
        <begin position="266"/>
        <end position="278"/>
    </location>
</feature>
<accession>Q4MYF7</accession>
<dbReference type="eggNOG" id="ENOG502QU2K">
    <property type="taxonomic scope" value="Eukaryota"/>
</dbReference>
<evidence type="ECO:0000256" key="1">
    <source>
        <dbReference type="SAM" id="MobiDB-lite"/>
    </source>
</evidence>
<dbReference type="KEGG" id="tpv:TP03_0883"/>